<proteinExistence type="predicted"/>
<dbReference type="AlphaFoldDB" id="A0A6J4NDA4"/>
<feature type="compositionally biased region" description="Basic residues" evidence="1">
    <location>
        <begin position="172"/>
        <end position="181"/>
    </location>
</feature>
<feature type="compositionally biased region" description="Basic residues" evidence="1">
    <location>
        <begin position="81"/>
        <end position="91"/>
    </location>
</feature>
<reference evidence="2" key="1">
    <citation type="submission" date="2020-02" db="EMBL/GenBank/DDBJ databases">
        <authorList>
            <person name="Meier V. D."/>
        </authorList>
    </citation>
    <scope>NUCLEOTIDE SEQUENCE</scope>
    <source>
        <strain evidence="2">AVDCRST_MAG32</strain>
    </source>
</reference>
<feature type="compositionally biased region" description="Basic residues" evidence="1">
    <location>
        <begin position="43"/>
        <end position="53"/>
    </location>
</feature>
<feature type="compositionally biased region" description="Basic residues" evidence="1">
    <location>
        <begin position="110"/>
        <end position="121"/>
    </location>
</feature>
<feature type="compositionally biased region" description="Basic residues" evidence="1">
    <location>
        <begin position="1"/>
        <end position="15"/>
    </location>
</feature>
<accession>A0A6J4NDA4</accession>
<organism evidence="2">
    <name type="scientific">uncultured Nocardioides sp</name>
    <dbReference type="NCBI Taxonomy" id="198441"/>
    <lineage>
        <taxon>Bacteria</taxon>
        <taxon>Bacillati</taxon>
        <taxon>Actinomycetota</taxon>
        <taxon>Actinomycetes</taxon>
        <taxon>Propionibacteriales</taxon>
        <taxon>Nocardioidaceae</taxon>
        <taxon>Nocardioides</taxon>
        <taxon>environmental samples</taxon>
    </lineage>
</organism>
<evidence type="ECO:0000256" key="1">
    <source>
        <dbReference type="SAM" id="MobiDB-lite"/>
    </source>
</evidence>
<feature type="region of interest" description="Disordered" evidence="1">
    <location>
        <begin position="1"/>
        <end position="259"/>
    </location>
</feature>
<feature type="compositionally biased region" description="Basic and acidic residues" evidence="1">
    <location>
        <begin position="182"/>
        <end position="198"/>
    </location>
</feature>
<evidence type="ECO:0000313" key="2">
    <source>
        <dbReference type="EMBL" id="CAA9384230.1"/>
    </source>
</evidence>
<feature type="non-terminal residue" evidence="2">
    <location>
        <position position="259"/>
    </location>
</feature>
<feature type="non-terminal residue" evidence="2">
    <location>
        <position position="1"/>
    </location>
</feature>
<feature type="compositionally biased region" description="Low complexity" evidence="1">
    <location>
        <begin position="16"/>
        <end position="26"/>
    </location>
</feature>
<gene>
    <name evidence="2" type="ORF">AVDCRST_MAG32-1867</name>
</gene>
<feature type="compositionally biased region" description="Basic residues" evidence="1">
    <location>
        <begin position="248"/>
        <end position="259"/>
    </location>
</feature>
<sequence length="259" mass="28602">ERHGGHAGRGRRARCRPGAPGRGARCSDPGRGPGRRAQDQRVGRGHPGRHRRGAAGAGDAGPGAAARRRRGGGGRVAARNLRAHLGHRPRRRDLQLLPRQRLVVQCDRAVRRRRRPGRRRAPPGEQQDLGRRTRPREHVRRRTPPAPAGHPARRALRDDVPPPHLLRDRGGGRVRARPGPRRHAEDAGVGDHGRDGHRLRPVGRALPAQRGRLGPPAGCRDHPGRGRVLRPGPGRRRRVDRLRCARGSGRRPRRTPRGV</sequence>
<feature type="compositionally biased region" description="Basic and acidic residues" evidence="1">
    <location>
        <begin position="155"/>
        <end position="171"/>
    </location>
</feature>
<feature type="compositionally biased region" description="Basic residues" evidence="1">
    <location>
        <begin position="225"/>
        <end position="240"/>
    </location>
</feature>
<protein>
    <submittedName>
        <fullName evidence="2">Archaeal fructose-1,6-bisphosphatase and related enzymes of inositol monophosphatase family</fullName>
    </submittedName>
</protein>
<name>A0A6J4NDA4_9ACTN</name>
<feature type="compositionally biased region" description="Basic residues" evidence="1">
    <location>
        <begin position="132"/>
        <end position="143"/>
    </location>
</feature>
<dbReference type="EMBL" id="CADCUM010000078">
    <property type="protein sequence ID" value="CAA9384230.1"/>
    <property type="molecule type" value="Genomic_DNA"/>
</dbReference>